<name>W9W6V3_9EURO</name>
<evidence type="ECO:0000313" key="2">
    <source>
        <dbReference type="EMBL" id="EXJ54274.1"/>
    </source>
</evidence>
<dbReference type="Proteomes" id="UP000019473">
    <property type="component" value="Unassembled WGS sequence"/>
</dbReference>
<organism evidence="2 3">
    <name type="scientific">Cladophialophora yegresii CBS 114405</name>
    <dbReference type="NCBI Taxonomy" id="1182544"/>
    <lineage>
        <taxon>Eukaryota</taxon>
        <taxon>Fungi</taxon>
        <taxon>Dikarya</taxon>
        <taxon>Ascomycota</taxon>
        <taxon>Pezizomycotina</taxon>
        <taxon>Eurotiomycetes</taxon>
        <taxon>Chaetothyriomycetidae</taxon>
        <taxon>Chaetothyriales</taxon>
        <taxon>Herpotrichiellaceae</taxon>
        <taxon>Cladophialophora</taxon>
    </lineage>
</organism>
<keyword evidence="3" id="KW-1185">Reference proteome</keyword>
<dbReference type="VEuPathDB" id="FungiDB:A1O7_09612"/>
<proteinExistence type="predicted"/>
<accession>W9W6V3</accession>
<sequence length="128" mass="14104">MDHMLLWQDDQFPPAPPPSPCPDQVEFTYTYGSDTGQMTFGWPTEGEYQGESRAEASSEGCNDDEKVPILSTTPLDGDVCESAIDDDKHPRAVKVTIDAETYLVDILKGDVLTPVWLTDQGQLSPALR</sequence>
<feature type="region of interest" description="Disordered" evidence="1">
    <location>
        <begin position="51"/>
        <end position="74"/>
    </location>
</feature>
<evidence type="ECO:0000313" key="3">
    <source>
        <dbReference type="Proteomes" id="UP000019473"/>
    </source>
</evidence>
<dbReference type="EMBL" id="AMGW01000007">
    <property type="protein sequence ID" value="EXJ54274.1"/>
    <property type="molecule type" value="Genomic_DNA"/>
</dbReference>
<dbReference type="RefSeq" id="XP_007761789.1">
    <property type="nucleotide sequence ID" value="XM_007763599.1"/>
</dbReference>
<dbReference type="AlphaFoldDB" id="W9W6V3"/>
<evidence type="ECO:0000256" key="1">
    <source>
        <dbReference type="SAM" id="MobiDB-lite"/>
    </source>
</evidence>
<protein>
    <submittedName>
        <fullName evidence="2">Uncharacterized protein</fullName>
    </submittedName>
</protein>
<gene>
    <name evidence="2" type="ORF">A1O7_09612</name>
</gene>
<reference evidence="2 3" key="1">
    <citation type="submission" date="2013-03" db="EMBL/GenBank/DDBJ databases">
        <title>The Genome Sequence of Cladophialophora yegresii CBS 114405.</title>
        <authorList>
            <consortium name="The Broad Institute Genomics Platform"/>
            <person name="Cuomo C."/>
            <person name="de Hoog S."/>
            <person name="Gorbushina A."/>
            <person name="Walker B."/>
            <person name="Young S.K."/>
            <person name="Zeng Q."/>
            <person name="Gargeya S."/>
            <person name="Fitzgerald M."/>
            <person name="Haas B."/>
            <person name="Abouelleil A."/>
            <person name="Allen A.W."/>
            <person name="Alvarado L."/>
            <person name="Arachchi H.M."/>
            <person name="Berlin A.M."/>
            <person name="Chapman S.B."/>
            <person name="Gainer-Dewar J."/>
            <person name="Goldberg J."/>
            <person name="Griggs A."/>
            <person name="Gujja S."/>
            <person name="Hansen M."/>
            <person name="Howarth C."/>
            <person name="Imamovic A."/>
            <person name="Ireland A."/>
            <person name="Larimer J."/>
            <person name="McCowan C."/>
            <person name="Murphy C."/>
            <person name="Pearson M."/>
            <person name="Poon T.W."/>
            <person name="Priest M."/>
            <person name="Roberts A."/>
            <person name="Saif S."/>
            <person name="Shea T."/>
            <person name="Sisk P."/>
            <person name="Sykes S."/>
            <person name="Wortman J."/>
            <person name="Nusbaum C."/>
            <person name="Birren B."/>
        </authorList>
    </citation>
    <scope>NUCLEOTIDE SEQUENCE [LARGE SCALE GENOMIC DNA]</scope>
    <source>
        <strain evidence="2 3">CBS 114405</strain>
    </source>
</reference>
<dbReference type="GeneID" id="19184174"/>
<dbReference type="HOGENOM" id="CLU_1959350_0_0_1"/>
<comment type="caution">
    <text evidence="2">The sequence shown here is derived from an EMBL/GenBank/DDBJ whole genome shotgun (WGS) entry which is preliminary data.</text>
</comment>